<feature type="active site" description="Nucleophile" evidence="4">
    <location>
        <position position="67"/>
    </location>
</feature>
<feature type="modified residue" description="N6-(pyridoxal phosphate)lysine" evidence="5">
    <location>
        <position position="40"/>
    </location>
</feature>
<dbReference type="PANTHER" id="PTHR43780">
    <property type="entry name" value="1-AMINOCYCLOPROPANE-1-CARBOXYLATE DEAMINASE-RELATED"/>
    <property type="match status" value="1"/>
</dbReference>
<name>A0A1V6LX61_9BACT</name>
<comment type="caution">
    <text evidence="7">The sequence shown here is derived from an EMBL/GenBank/DDBJ whole genome shotgun (WGS) entry which is preliminary data.</text>
</comment>
<keyword evidence="8" id="KW-1185">Reference proteome</keyword>
<dbReference type="GO" id="GO:0019148">
    <property type="term" value="F:D-cysteine desulfhydrase activity"/>
    <property type="evidence" value="ECO:0007669"/>
    <property type="project" value="TreeGrafter"/>
</dbReference>
<evidence type="ECO:0000313" key="7">
    <source>
        <dbReference type="EMBL" id="OQD44716.1"/>
    </source>
</evidence>
<evidence type="ECO:0000256" key="5">
    <source>
        <dbReference type="PIRSR" id="PIRSR006278-2"/>
    </source>
</evidence>
<dbReference type="Gene3D" id="3.40.50.1100">
    <property type="match status" value="2"/>
</dbReference>
<dbReference type="InterPro" id="IPR027278">
    <property type="entry name" value="ACCD_DCysDesulf"/>
</dbReference>
<feature type="domain" description="Tryptophan synthase beta chain-like PALP" evidence="6">
    <location>
        <begin position="22"/>
        <end position="304"/>
    </location>
</feature>
<keyword evidence="3 5" id="KW-0663">Pyridoxal phosphate</keyword>
<evidence type="ECO:0000313" key="8">
    <source>
        <dbReference type="Proteomes" id="UP000242219"/>
    </source>
</evidence>
<dbReference type="SUPFAM" id="SSF53686">
    <property type="entry name" value="Tryptophan synthase beta subunit-like PLP-dependent enzymes"/>
    <property type="match status" value="1"/>
</dbReference>
<organism evidence="7 8">
    <name type="scientific">Candidatus Brocadia sapporoensis</name>
    <dbReference type="NCBI Taxonomy" id="392547"/>
    <lineage>
        <taxon>Bacteria</taxon>
        <taxon>Pseudomonadati</taxon>
        <taxon>Planctomycetota</taxon>
        <taxon>Candidatus Brocadiia</taxon>
        <taxon>Candidatus Brocadiales</taxon>
        <taxon>Candidatus Brocadiaceae</taxon>
        <taxon>Candidatus Brocadia</taxon>
    </lineage>
</organism>
<dbReference type="EMBL" id="MJUW02000118">
    <property type="protein sequence ID" value="OQD44716.1"/>
    <property type="molecule type" value="Genomic_DNA"/>
</dbReference>
<dbReference type="Proteomes" id="UP000242219">
    <property type="component" value="Unassembled WGS sequence"/>
</dbReference>
<proteinExistence type="inferred from homology"/>
<dbReference type="AlphaFoldDB" id="A0A1V6LX61"/>
<dbReference type="InterPro" id="IPR036052">
    <property type="entry name" value="TrpB-like_PALP_sf"/>
</dbReference>
<dbReference type="InterPro" id="IPR001926">
    <property type="entry name" value="TrpB-like_PALP"/>
</dbReference>
<dbReference type="Pfam" id="PF00291">
    <property type="entry name" value="PALP"/>
    <property type="match status" value="1"/>
</dbReference>
<comment type="similarity">
    <text evidence="2">Belongs to the ACC deaminase/D-cysteine desulfhydrase family.</text>
</comment>
<gene>
    <name evidence="7" type="ORF">BIY37_12260</name>
</gene>
<accession>A0A1V6LX61</accession>
<evidence type="ECO:0000256" key="1">
    <source>
        <dbReference type="ARBA" id="ARBA00001933"/>
    </source>
</evidence>
<dbReference type="PIRSF" id="PIRSF006278">
    <property type="entry name" value="ACCD_DCysDesulf"/>
    <property type="match status" value="1"/>
</dbReference>
<evidence type="ECO:0000256" key="3">
    <source>
        <dbReference type="ARBA" id="ARBA00022898"/>
    </source>
</evidence>
<reference evidence="7 8" key="1">
    <citation type="journal article" date="2016" name="Genome Announc.">
        <title>Draft Genome Sequence of the Anaerobic Ammonium-Oxidizing Bacterium 'Candidatus Brocadia sp. 40'.</title>
        <authorList>
            <person name="Ali M."/>
            <person name="Haroon M.F."/>
            <person name="Narita Y."/>
            <person name="Zhang L."/>
            <person name="Rangel Shaw D."/>
            <person name="Okabe S."/>
            <person name="Saikaly P.E."/>
        </authorList>
    </citation>
    <scope>NUCLEOTIDE SEQUENCE [LARGE SCALE GENOMIC DNA]</scope>
    <source>
        <strain evidence="7 8">40</strain>
    </source>
</reference>
<evidence type="ECO:0000256" key="4">
    <source>
        <dbReference type="PIRSR" id="PIRSR006278-1"/>
    </source>
</evidence>
<evidence type="ECO:0000259" key="6">
    <source>
        <dbReference type="Pfam" id="PF00291"/>
    </source>
</evidence>
<protein>
    <recommendedName>
        <fullName evidence="6">Tryptophan synthase beta chain-like PALP domain-containing protein</fullName>
    </recommendedName>
</protein>
<comment type="cofactor">
    <cofactor evidence="1">
        <name>pyridoxal 5'-phosphate</name>
        <dbReference type="ChEBI" id="CHEBI:597326"/>
    </cofactor>
</comment>
<sequence length="323" mass="35786">MGTAEAFHLHSRIHRLRWFGRSDIWVKRDDELSFGVSGTKLRKHASVIPFLKQQGIGEVVVIGGAHSNNVLSAAQTLTENNIRITPFLLGPPHRKQGNAKLLSLFVDDNEIHWISRSRWADCAALANNYAEKRRSEGIKIFVLPEGAHHPLAVPGALSLLVDILRNEREAGVRFDHIFIDAGTGMVAQSLLAGAAALERKTVFHIVVLAGLFEDFKSGLSQVIQYTGEVMQIFPVSLPDYHLYYPVTARSFGSTNRTILREIQRIAREDGILADPVYSAKLFLTARQTITDKRLEGNILMIHSGGGLALSGFLDHPVFHSTVE</sequence>
<evidence type="ECO:0000256" key="2">
    <source>
        <dbReference type="ARBA" id="ARBA00008639"/>
    </source>
</evidence>
<dbReference type="PANTHER" id="PTHR43780:SF7">
    <property type="entry name" value="D-CYSTEINE DESULFHYDRASE 2, MITOCHONDRIAL"/>
    <property type="match status" value="1"/>
</dbReference>